<dbReference type="Pfam" id="PF14322">
    <property type="entry name" value="SusD-like_3"/>
    <property type="match status" value="1"/>
</dbReference>
<evidence type="ECO:0000259" key="8">
    <source>
        <dbReference type="Pfam" id="PF14322"/>
    </source>
</evidence>
<name>A0A3S9P9I4_9BACT</name>
<feature type="domain" description="RagB/SusD" evidence="7">
    <location>
        <begin position="397"/>
        <end position="558"/>
    </location>
</feature>
<dbReference type="PROSITE" id="PS51257">
    <property type="entry name" value="PROKAR_LIPOPROTEIN"/>
    <property type="match status" value="1"/>
</dbReference>
<dbReference type="InterPro" id="IPR033985">
    <property type="entry name" value="SusD-like_N"/>
</dbReference>
<keyword evidence="4" id="KW-0472">Membrane</keyword>
<dbReference type="AlphaFoldDB" id="A0A3S9P9I4"/>
<evidence type="ECO:0000313" key="9">
    <source>
        <dbReference type="EMBL" id="AZQ64803.1"/>
    </source>
</evidence>
<dbReference type="InterPro" id="IPR012944">
    <property type="entry name" value="SusD_RagB_dom"/>
</dbReference>
<keyword evidence="3 6" id="KW-0732">Signal</keyword>
<dbReference type="Proteomes" id="UP000267268">
    <property type="component" value="Chromosome 2"/>
</dbReference>
<accession>A0A3S9P9I4</accession>
<feature type="chain" id="PRO_5019565517" evidence="6">
    <location>
        <begin position="28"/>
        <end position="558"/>
    </location>
</feature>
<keyword evidence="10" id="KW-1185">Reference proteome</keyword>
<keyword evidence="5" id="KW-0998">Cell outer membrane</keyword>
<evidence type="ECO:0000259" key="7">
    <source>
        <dbReference type="Pfam" id="PF07980"/>
    </source>
</evidence>
<reference evidence="9 10" key="1">
    <citation type="submission" date="2018-12" db="EMBL/GenBank/DDBJ databases">
        <title>Flammeovirga pectinis sp. nov., isolated from the gut of the Korean scallop, Patinopecten yessoensis.</title>
        <authorList>
            <person name="Bae J.-W."/>
            <person name="Jeong Y.-S."/>
            <person name="Kang W."/>
        </authorList>
    </citation>
    <scope>NUCLEOTIDE SEQUENCE [LARGE SCALE GENOMIC DNA]</scope>
    <source>
        <strain evidence="9 10">L12M1</strain>
    </source>
</reference>
<evidence type="ECO:0000256" key="3">
    <source>
        <dbReference type="ARBA" id="ARBA00022729"/>
    </source>
</evidence>
<organism evidence="9 10">
    <name type="scientific">Flammeovirga pectinis</name>
    <dbReference type="NCBI Taxonomy" id="2494373"/>
    <lineage>
        <taxon>Bacteria</taxon>
        <taxon>Pseudomonadati</taxon>
        <taxon>Bacteroidota</taxon>
        <taxon>Cytophagia</taxon>
        <taxon>Cytophagales</taxon>
        <taxon>Flammeovirgaceae</taxon>
        <taxon>Flammeovirga</taxon>
    </lineage>
</organism>
<dbReference type="SUPFAM" id="SSF48452">
    <property type="entry name" value="TPR-like"/>
    <property type="match status" value="1"/>
</dbReference>
<dbReference type="InterPro" id="IPR011990">
    <property type="entry name" value="TPR-like_helical_dom_sf"/>
</dbReference>
<evidence type="ECO:0000256" key="6">
    <source>
        <dbReference type="SAM" id="SignalP"/>
    </source>
</evidence>
<evidence type="ECO:0000313" key="10">
    <source>
        <dbReference type="Proteomes" id="UP000267268"/>
    </source>
</evidence>
<proteinExistence type="inferred from homology"/>
<feature type="domain" description="SusD-like N-terminal" evidence="8">
    <location>
        <begin position="26"/>
        <end position="224"/>
    </location>
</feature>
<sequence length="558" mass="63323">MNKKYITKLGVAVSIFLGLGTSCSSFLNVEPESSWTTDNFYNTEAKVDLGLAGIFSKFSSNNAFGSMLSMEMQYGTDEGYYSRGWDENWSVSLYSHVSNSVHVERSWEALYGVVNECNQMIARLDKSAFEAEEYNKYVAEARFLRAFAYELLASWWNEVPIRTTPTIDQSSNNVPVGELKDVYALIEEDFKFAIEHLPHSKDVGYEPGRPNKMAAEGLLARAYLKMAGEPMMATQYYDSAEVHLGNIIYKDGWHALNTTPDTLGYRATFLEYIGGNKYDLQESLFEITFKNNLDLGISTMGAIGNYNGLGFDLSEGNEHPTTSKAVAASPVFGLIYELEDRRRGWNVPAFQMNKAGKIISVNNVFQPQYCPGKFRRWEPISLDDVNDNTKIGEYVLLTNETSMSRNQTPINFPILRYSDVLLMYAEAANRVSSGPTAQAIECLNQVRNRAGLENIEVYDPTVIAGEDAFMNELMDERLRELCFEGLRKHDLIRWGKLGERLQYLETVMKGHPDYDPTYWAMDGYNRIFVNFNPEKHLSLPYPLQEVNINTSITQKPGW</sequence>
<dbReference type="Pfam" id="PF07980">
    <property type="entry name" value="SusD_RagB"/>
    <property type="match status" value="1"/>
</dbReference>
<dbReference type="GO" id="GO:0009279">
    <property type="term" value="C:cell outer membrane"/>
    <property type="evidence" value="ECO:0007669"/>
    <property type="project" value="UniProtKB-SubCell"/>
</dbReference>
<evidence type="ECO:0000256" key="5">
    <source>
        <dbReference type="ARBA" id="ARBA00023237"/>
    </source>
</evidence>
<gene>
    <name evidence="9" type="ORF">EI427_21500</name>
</gene>
<feature type="signal peptide" evidence="6">
    <location>
        <begin position="1"/>
        <end position="27"/>
    </location>
</feature>
<dbReference type="Gene3D" id="1.25.40.390">
    <property type="match status" value="1"/>
</dbReference>
<evidence type="ECO:0000256" key="2">
    <source>
        <dbReference type="ARBA" id="ARBA00006275"/>
    </source>
</evidence>
<evidence type="ECO:0000256" key="4">
    <source>
        <dbReference type="ARBA" id="ARBA00023136"/>
    </source>
</evidence>
<comment type="similarity">
    <text evidence="2">Belongs to the SusD family.</text>
</comment>
<comment type="subcellular location">
    <subcellularLocation>
        <location evidence="1">Cell outer membrane</location>
    </subcellularLocation>
</comment>
<dbReference type="KEGG" id="fll:EI427_21500"/>
<dbReference type="EMBL" id="CP034563">
    <property type="protein sequence ID" value="AZQ64803.1"/>
    <property type="molecule type" value="Genomic_DNA"/>
</dbReference>
<protein>
    <submittedName>
        <fullName evidence="9">RagB/SusD family nutrient uptake outer membrane protein</fullName>
    </submittedName>
</protein>
<dbReference type="OrthoDB" id="691907at2"/>
<evidence type="ECO:0000256" key="1">
    <source>
        <dbReference type="ARBA" id="ARBA00004442"/>
    </source>
</evidence>
<dbReference type="RefSeq" id="WP_126618880.1">
    <property type="nucleotide sequence ID" value="NZ_CP034563.1"/>
</dbReference>